<dbReference type="SUPFAM" id="SSF110849">
    <property type="entry name" value="ParB/Sulfiredoxin"/>
    <property type="match status" value="1"/>
</dbReference>
<comment type="caution">
    <text evidence="5">The sequence shown here is derived from an EMBL/GenBank/DDBJ whole genome shotgun (WGS) entry which is preliminary data.</text>
</comment>
<feature type="region of interest" description="Disordered" evidence="3">
    <location>
        <begin position="482"/>
        <end position="503"/>
    </location>
</feature>
<organism evidence="5 6">
    <name type="scientific">Nocardioides fonticola</name>
    <dbReference type="NCBI Taxonomy" id="450363"/>
    <lineage>
        <taxon>Bacteria</taxon>
        <taxon>Bacillati</taxon>
        <taxon>Actinomycetota</taxon>
        <taxon>Actinomycetes</taxon>
        <taxon>Propionibacteriales</taxon>
        <taxon>Nocardioidaceae</taxon>
        <taxon>Nocardioides</taxon>
    </lineage>
</organism>
<dbReference type="Gene3D" id="1.10.10.2830">
    <property type="match status" value="1"/>
</dbReference>
<dbReference type="Pfam" id="PF17762">
    <property type="entry name" value="HTH_ParB"/>
    <property type="match status" value="1"/>
</dbReference>
<name>A0ABP7XEK3_9ACTN</name>
<proteinExistence type="inferred from homology"/>
<feature type="region of interest" description="Disordered" evidence="3">
    <location>
        <begin position="1"/>
        <end position="30"/>
    </location>
</feature>
<evidence type="ECO:0000256" key="2">
    <source>
        <dbReference type="ARBA" id="ARBA00022829"/>
    </source>
</evidence>
<evidence type="ECO:0000313" key="5">
    <source>
        <dbReference type="EMBL" id="GAA4112241.1"/>
    </source>
</evidence>
<gene>
    <name evidence="5" type="ORF">GCM10022215_08450</name>
</gene>
<dbReference type="SMART" id="SM00470">
    <property type="entry name" value="ParB"/>
    <property type="match status" value="1"/>
</dbReference>
<dbReference type="NCBIfam" id="TIGR00180">
    <property type="entry name" value="parB_part"/>
    <property type="match status" value="1"/>
</dbReference>
<keyword evidence="6" id="KW-1185">Reference proteome</keyword>
<dbReference type="InterPro" id="IPR041468">
    <property type="entry name" value="HTH_ParB/Spo0J"/>
</dbReference>
<comment type="similarity">
    <text evidence="1">Belongs to the ParB family.</text>
</comment>
<feature type="compositionally biased region" description="Basic and acidic residues" evidence="3">
    <location>
        <begin position="482"/>
        <end position="494"/>
    </location>
</feature>
<dbReference type="InterPro" id="IPR004437">
    <property type="entry name" value="ParB/RepB/Spo0J"/>
</dbReference>
<keyword evidence="2" id="KW-0159">Chromosome partition</keyword>
<dbReference type="InterPro" id="IPR003115">
    <property type="entry name" value="ParB_N"/>
</dbReference>
<accession>A0ABP7XEK3</accession>
<dbReference type="InterPro" id="IPR050336">
    <property type="entry name" value="Chromosome_partition/occlusion"/>
</dbReference>
<dbReference type="SUPFAM" id="SSF109709">
    <property type="entry name" value="KorB DNA-binding domain-like"/>
    <property type="match status" value="1"/>
</dbReference>
<reference evidence="6" key="1">
    <citation type="journal article" date="2019" name="Int. J. Syst. Evol. Microbiol.">
        <title>The Global Catalogue of Microorganisms (GCM) 10K type strain sequencing project: providing services to taxonomists for standard genome sequencing and annotation.</title>
        <authorList>
            <consortium name="The Broad Institute Genomics Platform"/>
            <consortium name="The Broad Institute Genome Sequencing Center for Infectious Disease"/>
            <person name="Wu L."/>
            <person name="Ma J."/>
        </authorList>
    </citation>
    <scope>NUCLEOTIDE SEQUENCE [LARGE SCALE GENOMIC DNA]</scope>
    <source>
        <strain evidence="6">JCM 16703</strain>
    </source>
</reference>
<evidence type="ECO:0000256" key="3">
    <source>
        <dbReference type="SAM" id="MobiDB-lite"/>
    </source>
</evidence>
<feature type="domain" description="ParB-like N-terminal" evidence="4">
    <location>
        <begin position="37"/>
        <end position="128"/>
    </location>
</feature>
<dbReference type="Proteomes" id="UP001501495">
    <property type="component" value="Unassembled WGS sequence"/>
</dbReference>
<sequence length="503" mass="54949">MATPAKNTTPAKRTTSRPTPAELPAESRSAHHTAYDSMLLLDDVHPHPKNVRRDAAADAELVESIREQGLLQPLVVAPVSDSAGYVLIAGHRRLDGLLKAGYTHGPAVIRHDLVTEADQVAAMLVENGRRKDLTPLEEAEGYGQLRFDFGWKPGDIAKASGHHVDTINKRLRLLKLDDKVKTNLHQGQLTLDDALKVAELPAAEQTKVAKAAGTSNFRWELEQAKNRAKNKAAFDKRVAELKADGIPQVKLPAGCSDAWSPQAREAGITPLSSTFSANHADHPGCLGWYERKTWAGSEVSYVCTNNASHDQQLDERRAAEAAAADTARREAAEAEAAKTVARNLRVDTVLAAIKPSTKLDPSLVGLLRVVTLHLLDDAAAGASWPYRIGERYFEVAGIPDDQRWGIDRLWKGEDRDLYRHHVATAIHGTTQALLRTFATLAVLMVEDDVDATETAAGTRTIQPREKLATVTAYLDYLEQLGHDPTEDDKAHRAAAEQIDELPS</sequence>
<feature type="compositionally biased region" description="Polar residues" evidence="3">
    <location>
        <begin position="1"/>
        <end position="18"/>
    </location>
</feature>
<dbReference type="PANTHER" id="PTHR33375">
    <property type="entry name" value="CHROMOSOME-PARTITIONING PROTEIN PARB-RELATED"/>
    <property type="match status" value="1"/>
</dbReference>
<evidence type="ECO:0000259" key="4">
    <source>
        <dbReference type="SMART" id="SM00470"/>
    </source>
</evidence>
<dbReference type="InterPro" id="IPR036086">
    <property type="entry name" value="ParB/Sulfiredoxin_sf"/>
</dbReference>
<evidence type="ECO:0000256" key="1">
    <source>
        <dbReference type="ARBA" id="ARBA00006295"/>
    </source>
</evidence>
<dbReference type="Pfam" id="PF02195">
    <property type="entry name" value="ParB_N"/>
    <property type="match status" value="1"/>
</dbReference>
<dbReference type="RefSeq" id="WP_344731989.1">
    <property type="nucleotide sequence ID" value="NZ_BAAAZH010000008.1"/>
</dbReference>
<evidence type="ECO:0000313" key="6">
    <source>
        <dbReference type="Proteomes" id="UP001501495"/>
    </source>
</evidence>
<dbReference type="PANTHER" id="PTHR33375:SF1">
    <property type="entry name" value="CHROMOSOME-PARTITIONING PROTEIN PARB-RELATED"/>
    <property type="match status" value="1"/>
</dbReference>
<dbReference type="EMBL" id="BAAAZH010000008">
    <property type="protein sequence ID" value="GAA4112241.1"/>
    <property type="molecule type" value="Genomic_DNA"/>
</dbReference>
<protein>
    <recommendedName>
        <fullName evidence="4">ParB-like N-terminal domain-containing protein</fullName>
    </recommendedName>
</protein>
<dbReference type="Gene3D" id="3.90.1530.10">
    <property type="entry name" value="Conserved hypothetical protein from pyrococcus furiosus pfu- 392566-001, ParB domain"/>
    <property type="match status" value="1"/>
</dbReference>